<sequence>MSLQPVATAREVVDEFGRTWIEVDLARFRMLKDSNPESGMYLLIAAPAGGLGGFAALAEGPPGKSPSIILNSFEELPSSHPTPGTASLTEIVPATDAAGAVYALDLAIRRGAAGEPGAAVITPSDYGTPTAGQFLIVNGAGTGFTLGTPKLGGVHHPAEISSAPSGTTGSPFTVAVVNIEEGTYANDFKLMPQGECRVEGAGPSLRVDFVAHLNAADGPVIGICRGVGGTSKERLNISGCSGTDDALSVVNGGEGATVFFNTERQSGSLNSYSALNDYISCSVLVTQA</sequence>
<evidence type="ECO:0000313" key="2">
    <source>
        <dbReference type="Proteomes" id="UP001172687"/>
    </source>
</evidence>
<dbReference type="EMBL" id="JAUHTC010000091">
    <property type="protein sequence ID" value="MDN4521348.1"/>
    <property type="molecule type" value="Genomic_DNA"/>
</dbReference>
<proteinExistence type="predicted"/>
<dbReference type="Proteomes" id="UP001172687">
    <property type="component" value="Unassembled WGS sequence"/>
</dbReference>
<reference evidence="1" key="1">
    <citation type="submission" date="2023-07" db="EMBL/GenBank/DDBJ databases">
        <title>Degradation of tert-butanol by M. austroafricanum TBA100.</title>
        <authorList>
            <person name="Helbich S."/>
            <person name="Vainshtein Y."/>
        </authorList>
    </citation>
    <scope>NUCLEOTIDE SEQUENCE</scope>
    <source>
        <strain evidence="1">TBA100</strain>
    </source>
</reference>
<accession>A0ABT8HKR0</accession>
<protein>
    <submittedName>
        <fullName evidence="1">Uncharacterized protein</fullName>
    </submittedName>
</protein>
<keyword evidence="2" id="KW-1185">Reference proteome</keyword>
<dbReference type="RefSeq" id="WP_301161744.1">
    <property type="nucleotide sequence ID" value="NZ_JAUHTC010000091.1"/>
</dbReference>
<gene>
    <name evidence="1" type="ORF">QYF68_26520</name>
</gene>
<comment type="caution">
    <text evidence="1">The sequence shown here is derived from an EMBL/GenBank/DDBJ whole genome shotgun (WGS) entry which is preliminary data.</text>
</comment>
<name>A0ABT8HKR0_MYCAO</name>
<evidence type="ECO:0000313" key="1">
    <source>
        <dbReference type="EMBL" id="MDN4521348.1"/>
    </source>
</evidence>
<organism evidence="1 2">
    <name type="scientific">Mycolicibacterium austroafricanum</name>
    <name type="common">Mycobacterium austroafricanum</name>
    <dbReference type="NCBI Taxonomy" id="39687"/>
    <lineage>
        <taxon>Bacteria</taxon>
        <taxon>Bacillati</taxon>
        <taxon>Actinomycetota</taxon>
        <taxon>Actinomycetes</taxon>
        <taxon>Mycobacteriales</taxon>
        <taxon>Mycobacteriaceae</taxon>
        <taxon>Mycolicibacterium</taxon>
    </lineage>
</organism>